<evidence type="ECO:0000256" key="5">
    <source>
        <dbReference type="ARBA" id="ARBA00022974"/>
    </source>
</evidence>
<evidence type="ECO:0000313" key="13">
    <source>
        <dbReference type="EMBL" id="CAH8321251.1"/>
    </source>
</evidence>
<name>A0ABC8JC04_ERUVS</name>
<comment type="function">
    <text evidence="9">Proteoglycan that seems to be implicated in diverse developmental roles such as differentiation, cell-cell recognition, embryogenesis and programmed cell death.</text>
</comment>
<dbReference type="PANTHER" id="PTHR36321">
    <property type="entry name" value="CLASSICAL ARABINOGALACTAN PROTEIN 9"/>
    <property type="match status" value="1"/>
</dbReference>
<keyword evidence="4 12" id="KW-0732">Signal</keyword>
<reference evidence="13 14" key="1">
    <citation type="submission" date="2022-03" db="EMBL/GenBank/DDBJ databases">
        <authorList>
            <person name="Macdonald S."/>
            <person name="Ahmed S."/>
            <person name="Newling K."/>
        </authorList>
    </citation>
    <scope>NUCLEOTIDE SEQUENCE [LARGE SCALE GENOMIC DNA]</scope>
</reference>
<evidence type="ECO:0000256" key="10">
    <source>
        <dbReference type="ARBA" id="ARBA00025756"/>
    </source>
</evidence>
<keyword evidence="7" id="KW-0325">Glycoprotein</keyword>
<feature type="compositionally biased region" description="Low complexity" evidence="11">
    <location>
        <begin position="70"/>
        <end position="94"/>
    </location>
</feature>
<evidence type="ECO:0000256" key="1">
    <source>
        <dbReference type="ARBA" id="ARBA00004609"/>
    </source>
</evidence>
<comment type="subcellular location">
    <subcellularLocation>
        <location evidence="1">Cell membrane</location>
        <topology evidence="1">Lipid-anchor</topology>
        <topology evidence="1">GPI-anchor</topology>
    </subcellularLocation>
</comment>
<dbReference type="InterPro" id="IPR044959">
    <property type="entry name" value="AGP"/>
</dbReference>
<keyword evidence="3" id="KW-0336">GPI-anchor</keyword>
<sequence length="117" mass="11648">MSISKVLGFLILTSLLIASAMAQSPSPSPAPSISGGRRIISPSPSKTPTPESSVASPPSLHQADSPSIDSAAVTPSSVSESPSQAPAPSEQSSAVSKQYTVFGGSMVVILCAAVLAL</sequence>
<gene>
    <name evidence="13" type="ORF">ERUC_LOCUS9311</name>
</gene>
<proteinExistence type="inferred from homology"/>
<evidence type="ECO:0000256" key="7">
    <source>
        <dbReference type="ARBA" id="ARBA00023180"/>
    </source>
</evidence>
<dbReference type="EMBL" id="CAKOAT010095710">
    <property type="protein sequence ID" value="CAH8321251.1"/>
    <property type="molecule type" value="Genomic_DNA"/>
</dbReference>
<dbReference type="Proteomes" id="UP001642260">
    <property type="component" value="Unassembled WGS sequence"/>
</dbReference>
<comment type="caution">
    <text evidence="13">The sequence shown here is derived from an EMBL/GenBank/DDBJ whole genome shotgun (WGS) entry which is preliminary data.</text>
</comment>
<feature type="region of interest" description="Disordered" evidence="11">
    <location>
        <begin position="22"/>
        <end position="94"/>
    </location>
</feature>
<keyword evidence="5" id="KW-0654">Proteoglycan</keyword>
<dbReference type="GO" id="GO:0005886">
    <property type="term" value="C:plasma membrane"/>
    <property type="evidence" value="ECO:0007669"/>
    <property type="project" value="UniProtKB-SubCell"/>
</dbReference>
<evidence type="ECO:0000256" key="8">
    <source>
        <dbReference type="ARBA" id="ARBA00023288"/>
    </source>
</evidence>
<keyword evidence="8" id="KW-0449">Lipoprotein</keyword>
<evidence type="ECO:0000256" key="11">
    <source>
        <dbReference type="SAM" id="MobiDB-lite"/>
    </source>
</evidence>
<feature type="signal peptide" evidence="12">
    <location>
        <begin position="1"/>
        <end position="22"/>
    </location>
</feature>
<keyword evidence="14" id="KW-1185">Reference proteome</keyword>
<dbReference type="GO" id="GO:0098552">
    <property type="term" value="C:side of membrane"/>
    <property type="evidence" value="ECO:0007669"/>
    <property type="project" value="UniProtKB-KW"/>
</dbReference>
<evidence type="ECO:0000256" key="2">
    <source>
        <dbReference type="ARBA" id="ARBA00022475"/>
    </source>
</evidence>
<organism evidence="13 14">
    <name type="scientific">Eruca vesicaria subsp. sativa</name>
    <name type="common">Garden rocket</name>
    <name type="synonym">Eruca sativa</name>
    <dbReference type="NCBI Taxonomy" id="29727"/>
    <lineage>
        <taxon>Eukaryota</taxon>
        <taxon>Viridiplantae</taxon>
        <taxon>Streptophyta</taxon>
        <taxon>Embryophyta</taxon>
        <taxon>Tracheophyta</taxon>
        <taxon>Spermatophyta</taxon>
        <taxon>Magnoliopsida</taxon>
        <taxon>eudicotyledons</taxon>
        <taxon>Gunneridae</taxon>
        <taxon>Pentapetalae</taxon>
        <taxon>rosids</taxon>
        <taxon>malvids</taxon>
        <taxon>Brassicales</taxon>
        <taxon>Brassicaceae</taxon>
        <taxon>Brassiceae</taxon>
        <taxon>Eruca</taxon>
    </lineage>
</organism>
<feature type="compositionally biased region" description="Low complexity" evidence="11">
    <location>
        <begin position="22"/>
        <end position="53"/>
    </location>
</feature>
<dbReference type="PANTHER" id="PTHR36321:SF16">
    <property type="entry name" value="GENOME ASSEMBLY, CHROMOSOME: A02"/>
    <property type="match status" value="1"/>
</dbReference>
<evidence type="ECO:0000256" key="6">
    <source>
        <dbReference type="ARBA" id="ARBA00023136"/>
    </source>
</evidence>
<dbReference type="AlphaFoldDB" id="A0ABC8JC04"/>
<evidence type="ECO:0000256" key="12">
    <source>
        <dbReference type="SAM" id="SignalP"/>
    </source>
</evidence>
<protein>
    <submittedName>
        <fullName evidence="13">Uncharacterized protein</fullName>
    </submittedName>
</protein>
<evidence type="ECO:0000256" key="4">
    <source>
        <dbReference type="ARBA" id="ARBA00022729"/>
    </source>
</evidence>
<evidence type="ECO:0000256" key="3">
    <source>
        <dbReference type="ARBA" id="ARBA00022622"/>
    </source>
</evidence>
<feature type="chain" id="PRO_5044867968" evidence="12">
    <location>
        <begin position="23"/>
        <end position="117"/>
    </location>
</feature>
<evidence type="ECO:0000256" key="9">
    <source>
        <dbReference type="ARBA" id="ARBA00025294"/>
    </source>
</evidence>
<comment type="similarity">
    <text evidence="10">Belongs to the classical AGP family.</text>
</comment>
<accession>A0ABC8JC04</accession>
<keyword evidence="6" id="KW-0472">Membrane</keyword>
<evidence type="ECO:0000313" key="14">
    <source>
        <dbReference type="Proteomes" id="UP001642260"/>
    </source>
</evidence>
<keyword evidence="2" id="KW-1003">Cell membrane</keyword>